<comment type="caution">
    <text evidence="1">The sequence shown here is derived from an EMBL/GenBank/DDBJ whole genome shotgun (WGS) entry which is preliminary data.</text>
</comment>
<keyword evidence="2" id="KW-1185">Reference proteome</keyword>
<evidence type="ECO:0000313" key="1">
    <source>
        <dbReference type="EMBL" id="CDH57700.1"/>
    </source>
</evidence>
<accession>A0A068S6S9</accession>
<organism evidence="1 2">
    <name type="scientific">Lichtheimia corymbifera JMRC:FSU:9682</name>
    <dbReference type="NCBI Taxonomy" id="1263082"/>
    <lineage>
        <taxon>Eukaryota</taxon>
        <taxon>Fungi</taxon>
        <taxon>Fungi incertae sedis</taxon>
        <taxon>Mucoromycota</taxon>
        <taxon>Mucoromycotina</taxon>
        <taxon>Mucoromycetes</taxon>
        <taxon>Mucorales</taxon>
        <taxon>Lichtheimiaceae</taxon>
        <taxon>Lichtheimia</taxon>
    </lineage>
</organism>
<proteinExistence type="predicted"/>
<sequence length="94" mass="10714">MNKDRFYDAIFHYTIRKHKPAANTKLYNEAWGAYYNHFDQHGGKDDVSKFQGPFVQSQFSDSDVGQKVSEGRAGFHSAGSEITEFEIADFDAEL</sequence>
<protein>
    <submittedName>
        <fullName evidence="1">Uncharacterized protein</fullName>
    </submittedName>
</protein>
<evidence type="ECO:0000313" key="2">
    <source>
        <dbReference type="Proteomes" id="UP000027586"/>
    </source>
</evidence>
<dbReference type="VEuPathDB" id="FungiDB:LCOR_08611.1"/>
<gene>
    <name evidence="1" type="ORF">LCOR_08611.1</name>
</gene>
<dbReference type="AlphaFoldDB" id="A0A068S6S9"/>
<dbReference type="Proteomes" id="UP000027586">
    <property type="component" value="Unassembled WGS sequence"/>
</dbReference>
<reference evidence="1" key="1">
    <citation type="submission" date="2013-08" db="EMBL/GenBank/DDBJ databases">
        <title>Gene expansion shapes genome architecture in the human pathogen Lichtheimia corymbifera: an evolutionary genomics analysis in the ancient terrestrial Mucorales (Mucoromycotina).</title>
        <authorList>
            <person name="Schwartze V.U."/>
            <person name="Winter S."/>
            <person name="Shelest E."/>
            <person name="Marcet-Houben M."/>
            <person name="Horn F."/>
            <person name="Wehner S."/>
            <person name="Hoffmann K."/>
            <person name="Riege K."/>
            <person name="Sammeth M."/>
            <person name="Nowrousian M."/>
            <person name="Valiante V."/>
            <person name="Linde J."/>
            <person name="Jacobsen I.D."/>
            <person name="Marz M."/>
            <person name="Brakhage A.A."/>
            <person name="Gabaldon T."/>
            <person name="Bocker S."/>
            <person name="Voigt K."/>
        </authorList>
    </citation>
    <scope>NUCLEOTIDE SEQUENCE [LARGE SCALE GENOMIC DNA]</scope>
    <source>
        <strain evidence="1">FSU 9682</strain>
    </source>
</reference>
<dbReference type="EMBL" id="CBTN010000048">
    <property type="protein sequence ID" value="CDH57700.1"/>
    <property type="molecule type" value="Genomic_DNA"/>
</dbReference>
<name>A0A068S6S9_9FUNG</name>